<accession>C4LJG3</accession>
<evidence type="ECO:0000256" key="1">
    <source>
        <dbReference type="SAM" id="Phobius"/>
    </source>
</evidence>
<dbReference type="KEGG" id="ckp:ckrop_1224"/>
<organism evidence="2 3">
    <name type="scientific">Corynebacterium kroppenstedtii (strain DSM 44385 / JCM 11950 / CIP 105744 / CCUG 35717)</name>
    <dbReference type="NCBI Taxonomy" id="645127"/>
    <lineage>
        <taxon>Bacteria</taxon>
        <taxon>Bacillati</taxon>
        <taxon>Actinomycetota</taxon>
        <taxon>Actinomycetes</taxon>
        <taxon>Mycobacteriales</taxon>
        <taxon>Corynebacteriaceae</taxon>
        <taxon>Corynebacterium</taxon>
    </lineage>
</organism>
<dbReference type="EMBL" id="CP001620">
    <property type="protein sequence ID" value="ACR17968.1"/>
    <property type="molecule type" value="Genomic_DNA"/>
</dbReference>
<keyword evidence="1" id="KW-1133">Transmembrane helix</keyword>
<gene>
    <name evidence="2" type="ordered locus">ckrop_1224</name>
</gene>
<dbReference type="RefSeq" id="WP_012731855.1">
    <property type="nucleotide sequence ID" value="NC_012704.1"/>
</dbReference>
<reference evidence="2 3" key="1">
    <citation type="journal article" date="2008" name="J. Biotechnol.">
        <title>Ultrafast pyrosequencing of Corynebacterium kroppenstedtii DSM44385 revealed insights into the physiology of a lipophilic corynebacterium that lacks mycolic acids.</title>
        <authorList>
            <person name="Tauch A."/>
            <person name="Schneider J."/>
            <person name="Szczepanowski R."/>
            <person name="Tilker A."/>
            <person name="Viehoever P."/>
            <person name="Gartemann K.-H."/>
            <person name="Arnold W."/>
            <person name="Blom J."/>
            <person name="Brinkrolf K."/>
            <person name="Brune I."/>
            <person name="Goetker S."/>
            <person name="Weisshaar B."/>
            <person name="Goesmann A."/>
            <person name="Droege M."/>
            <person name="Puehler A."/>
        </authorList>
    </citation>
    <scope>NUCLEOTIDE SEQUENCE [LARGE SCALE GENOMIC DNA]</scope>
    <source>
        <strain evidence="3">DSM 44385 / JCM 11950 / CIP 105744 / CCUG 35717</strain>
    </source>
</reference>
<feature type="transmembrane region" description="Helical" evidence="1">
    <location>
        <begin position="21"/>
        <end position="39"/>
    </location>
</feature>
<dbReference type="AlphaFoldDB" id="C4LJG3"/>
<dbReference type="eggNOG" id="ENOG5031MHQ">
    <property type="taxonomic scope" value="Bacteria"/>
</dbReference>
<keyword evidence="3" id="KW-1185">Reference proteome</keyword>
<name>C4LJG3_CORK4</name>
<proteinExistence type="predicted"/>
<keyword evidence="1" id="KW-0472">Membrane</keyword>
<evidence type="ECO:0000313" key="3">
    <source>
        <dbReference type="Proteomes" id="UP000001473"/>
    </source>
</evidence>
<protein>
    <submittedName>
        <fullName evidence="2">Uncharacterized protein</fullName>
    </submittedName>
</protein>
<dbReference type="STRING" id="645127.ckrop_1224"/>
<dbReference type="HOGENOM" id="CLU_1841755_0_0_11"/>
<evidence type="ECO:0000313" key="2">
    <source>
        <dbReference type="EMBL" id="ACR17968.1"/>
    </source>
</evidence>
<sequence length="150" mass="16734">MNSSPTRQQDLQTWAIRHQKLIWGIIIAIAVLGGLFLLANTGSDEWESDSQRNQAFQEFYCKKLEEDPNEVGDSLISASNDLYSDPGDRAVLVRNARMIIDGAFTPTCDTDSPTYNQMIVESWAKVAEQQYGDNFTPSKAREAGVSVENN</sequence>
<dbReference type="Proteomes" id="UP000001473">
    <property type="component" value="Chromosome"/>
</dbReference>
<keyword evidence="1" id="KW-0812">Transmembrane</keyword>